<evidence type="ECO:0000313" key="1">
    <source>
        <dbReference type="EnsemblPlants" id="Solyc01g010508.1.1"/>
    </source>
</evidence>
<proteinExistence type="predicted"/>
<dbReference type="Gramene" id="Solyc01g010508.1.1">
    <property type="protein sequence ID" value="Solyc01g010508.1.1"/>
    <property type="gene ID" value="Solyc01g010508.1"/>
</dbReference>
<sequence length="140" mass="15829">MEKIRFLAINDNSEVFMHIAKWLSIFYRSCNVLSSYHLPFNLITYKFIAFTLEIFHWGTSRVVVDWKFTKDKLKALKGCSPNLCSSSFFTCSPNSTLPWTLHAASNARHAVASPSMGKSFISSRAVSSNPARPKISIKHP</sequence>
<accession>A0A3Q7EB00</accession>
<evidence type="ECO:0000313" key="2">
    <source>
        <dbReference type="Proteomes" id="UP000004994"/>
    </source>
</evidence>
<dbReference type="Proteomes" id="UP000004994">
    <property type="component" value="Chromosome 1"/>
</dbReference>
<dbReference type="EnsemblPlants" id="Solyc01g010508.1.1">
    <property type="protein sequence ID" value="Solyc01g010508.1.1"/>
    <property type="gene ID" value="Solyc01g010508.1"/>
</dbReference>
<keyword evidence="2" id="KW-1185">Reference proteome</keyword>
<dbReference type="InParanoid" id="A0A3Q7EB00"/>
<reference evidence="1" key="1">
    <citation type="journal article" date="2012" name="Nature">
        <title>The tomato genome sequence provides insights into fleshy fruit evolution.</title>
        <authorList>
            <consortium name="Tomato Genome Consortium"/>
        </authorList>
    </citation>
    <scope>NUCLEOTIDE SEQUENCE [LARGE SCALE GENOMIC DNA]</scope>
    <source>
        <strain evidence="1">cv. Heinz 1706</strain>
    </source>
</reference>
<reference evidence="1" key="2">
    <citation type="submission" date="2019-01" db="UniProtKB">
        <authorList>
            <consortium name="EnsemblPlants"/>
        </authorList>
    </citation>
    <scope>IDENTIFICATION</scope>
    <source>
        <strain evidence="1">cv. Heinz 1706</strain>
    </source>
</reference>
<protein>
    <submittedName>
        <fullName evidence="1">Uncharacterized protein</fullName>
    </submittedName>
</protein>
<dbReference type="AlphaFoldDB" id="A0A3Q7EB00"/>
<name>A0A3Q7EB00_SOLLC</name>
<organism evidence="1">
    <name type="scientific">Solanum lycopersicum</name>
    <name type="common">Tomato</name>
    <name type="synonym">Lycopersicon esculentum</name>
    <dbReference type="NCBI Taxonomy" id="4081"/>
    <lineage>
        <taxon>Eukaryota</taxon>
        <taxon>Viridiplantae</taxon>
        <taxon>Streptophyta</taxon>
        <taxon>Embryophyta</taxon>
        <taxon>Tracheophyta</taxon>
        <taxon>Spermatophyta</taxon>
        <taxon>Magnoliopsida</taxon>
        <taxon>eudicotyledons</taxon>
        <taxon>Gunneridae</taxon>
        <taxon>Pentapetalae</taxon>
        <taxon>asterids</taxon>
        <taxon>lamiids</taxon>
        <taxon>Solanales</taxon>
        <taxon>Solanaceae</taxon>
        <taxon>Solanoideae</taxon>
        <taxon>Solaneae</taxon>
        <taxon>Solanum</taxon>
        <taxon>Solanum subgen. Lycopersicon</taxon>
    </lineage>
</organism>